<accession>A0A8J4UP67</accession>
<protein>
    <submittedName>
        <fullName evidence="1">Angiotensin-converting enzyme</fullName>
    </submittedName>
</protein>
<proteinExistence type="predicted"/>
<feature type="non-terminal residue" evidence="1">
    <location>
        <position position="1"/>
    </location>
</feature>
<dbReference type="AlphaFoldDB" id="A0A8J4UP67"/>
<dbReference type="EMBL" id="QNUK01000164">
    <property type="protein sequence ID" value="KAF5899525.1"/>
    <property type="molecule type" value="Genomic_DNA"/>
</dbReference>
<sequence length="57" mass="6357">ISANLEKQAFTEVWGNLAKQLFNDALMDTFTDPELKALIKKINVLGPANLPATEREK</sequence>
<comment type="caution">
    <text evidence="1">The sequence shown here is derived from an EMBL/GenBank/DDBJ whole genome shotgun (WGS) entry which is preliminary data.</text>
</comment>
<name>A0A8J4UP67_CLAMG</name>
<organism evidence="1 2">
    <name type="scientific">Clarias magur</name>
    <name type="common">Asian catfish</name>
    <name type="synonym">Macropteronotus magur</name>
    <dbReference type="NCBI Taxonomy" id="1594786"/>
    <lineage>
        <taxon>Eukaryota</taxon>
        <taxon>Metazoa</taxon>
        <taxon>Chordata</taxon>
        <taxon>Craniata</taxon>
        <taxon>Vertebrata</taxon>
        <taxon>Euteleostomi</taxon>
        <taxon>Actinopterygii</taxon>
        <taxon>Neopterygii</taxon>
        <taxon>Teleostei</taxon>
        <taxon>Ostariophysi</taxon>
        <taxon>Siluriformes</taxon>
        <taxon>Clariidae</taxon>
        <taxon>Clarias</taxon>
    </lineage>
</organism>
<gene>
    <name evidence="1" type="primary">ace</name>
    <name evidence="1" type="ORF">DAT39_010740</name>
</gene>
<evidence type="ECO:0000313" key="1">
    <source>
        <dbReference type="EMBL" id="KAF5899525.1"/>
    </source>
</evidence>
<feature type="non-terminal residue" evidence="1">
    <location>
        <position position="57"/>
    </location>
</feature>
<keyword evidence="2" id="KW-1185">Reference proteome</keyword>
<evidence type="ECO:0000313" key="2">
    <source>
        <dbReference type="Proteomes" id="UP000727407"/>
    </source>
</evidence>
<dbReference type="Proteomes" id="UP000727407">
    <property type="component" value="Unassembled WGS sequence"/>
</dbReference>
<reference evidence="1" key="1">
    <citation type="submission" date="2020-07" db="EMBL/GenBank/DDBJ databases">
        <title>Clarias magur genome sequencing, assembly and annotation.</title>
        <authorList>
            <person name="Kushwaha B."/>
            <person name="Kumar R."/>
            <person name="Das P."/>
            <person name="Joshi C.G."/>
            <person name="Kumar D."/>
            <person name="Nagpure N.S."/>
            <person name="Pandey M."/>
            <person name="Agarwal S."/>
            <person name="Srivastava S."/>
            <person name="Singh M."/>
            <person name="Sahoo L."/>
            <person name="Jayasankar P."/>
            <person name="Meher P.K."/>
            <person name="Koringa P.G."/>
            <person name="Iquebal M.A."/>
            <person name="Das S.P."/>
            <person name="Bit A."/>
            <person name="Patnaik S."/>
            <person name="Patel N."/>
            <person name="Shah T.M."/>
            <person name="Hinsu A."/>
            <person name="Jena J.K."/>
        </authorList>
    </citation>
    <scope>NUCLEOTIDE SEQUENCE</scope>
    <source>
        <strain evidence="1">CIFAMagur01</strain>
        <tissue evidence="1">Testis</tissue>
    </source>
</reference>